<evidence type="ECO:0000313" key="3">
    <source>
        <dbReference type="Proteomes" id="UP000252085"/>
    </source>
</evidence>
<reference evidence="2 3" key="1">
    <citation type="submission" date="2016-04" db="EMBL/GenBank/DDBJ databases">
        <authorList>
            <person name="Evans L.H."/>
            <person name="Alamgir A."/>
            <person name="Owens N."/>
            <person name="Weber N.D."/>
            <person name="Virtaneva K."/>
            <person name="Barbian K."/>
            <person name="Babar A."/>
            <person name="Rosenke K."/>
        </authorList>
    </citation>
    <scope>NUCLEOTIDE SEQUENCE [LARGE SCALE GENOMIC DNA]</scope>
    <source>
        <strain evidence="2">NIES-2108</strain>
    </source>
</reference>
<comment type="caution">
    <text evidence="2">The sequence shown here is derived from an EMBL/GenBank/DDBJ whole genome shotgun (WGS) entry which is preliminary data.</text>
</comment>
<gene>
    <name evidence="2" type="ORF">A6769_27340</name>
</gene>
<protein>
    <submittedName>
        <fullName evidence="2">Uncharacterized protein</fullName>
    </submittedName>
</protein>
<feature type="compositionally biased region" description="Pro residues" evidence="1">
    <location>
        <begin position="338"/>
        <end position="347"/>
    </location>
</feature>
<dbReference type="EMBL" id="LXQE01000164">
    <property type="protein sequence ID" value="RCJ32593.1"/>
    <property type="molecule type" value="Genomic_DNA"/>
</dbReference>
<dbReference type="InterPro" id="IPR027417">
    <property type="entry name" value="P-loop_NTPase"/>
</dbReference>
<name>A0A367RA59_NOSPU</name>
<accession>A0A367RA59</accession>
<evidence type="ECO:0000256" key="1">
    <source>
        <dbReference type="SAM" id="MobiDB-lite"/>
    </source>
</evidence>
<organism evidence="2 3">
    <name type="scientific">Nostoc punctiforme NIES-2108</name>
    <dbReference type="NCBI Taxonomy" id="1356359"/>
    <lineage>
        <taxon>Bacteria</taxon>
        <taxon>Bacillati</taxon>
        <taxon>Cyanobacteriota</taxon>
        <taxon>Cyanophyceae</taxon>
        <taxon>Nostocales</taxon>
        <taxon>Nostocaceae</taxon>
        <taxon>Nostoc</taxon>
    </lineage>
</organism>
<evidence type="ECO:0000313" key="2">
    <source>
        <dbReference type="EMBL" id="RCJ32593.1"/>
    </source>
</evidence>
<feature type="compositionally biased region" description="Polar residues" evidence="1">
    <location>
        <begin position="297"/>
        <end position="307"/>
    </location>
</feature>
<sequence length="402" mass="46485">MANLIASLKNIVQENFQYQSRDIRIGIWGTKGSGKTIFLSMLYDALEASPDEWLVAADPEARQFVKKHRREMDNNRKPGLLPLPNERTDEIPIFSYVLKPQRLNMSTSKIVLEFIDAPGEFYEHIYNANDIIVRKKKKSTSNGNKIFENDYEEVEREYKGIVDYLMSCDGIIFLIDPKASFKDGDSYRSLLIDLFQEFQERSYPNNDFERLEQYMAFCVTKVDDDDNLWHQARDPQKLTLELMGLKMERIQTYCYLEPNKEKRNQPHKNNRCQFFGVSAIGRYQDSDGKWRKAIEYPNQNNHTSPDIQQPDIPTPENLYSSGFDPEDSRTNKSNNPEPNTPKNPPPSEGFGLNSKNSNNLEPQKHQPTIKKGVECQPINVIEPIAWLIGGILNCPPKLPNRK</sequence>
<dbReference type="SUPFAM" id="SSF52540">
    <property type="entry name" value="P-loop containing nucleoside triphosphate hydrolases"/>
    <property type="match status" value="1"/>
</dbReference>
<dbReference type="AlphaFoldDB" id="A0A367RA59"/>
<dbReference type="Proteomes" id="UP000252085">
    <property type="component" value="Unassembled WGS sequence"/>
</dbReference>
<proteinExistence type="predicted"/>
<feature type="region of interest" description="Disordered" evidence="1">
    <location>
        <begin position="296"/>
        <end position="370"/>
    </location>
</feature>